<sequence>MGNKLVACAVDKGECLADTAGGGARIYKARRTRRKKKSRSASSELNLDAIAHVSSPEKYVSQNLNNNLGGINDKDAMMEKVLAENRRLTLLMQKMSKGNDSGGRVGGDEENDGRVINSMDYFGDDMDGELNVNDESVDFGSLYSPDGKNSRTSRGHKLFVDQMLGISSEYLSKAGHSPKPQYTKHIDRATGRTYYYDPARKVSIWASELHAK</sequence>
<dbReference type="Proteomes" id="UP001165082">
    <property type="component" value="Unassembled WGS sequence"/>
</dbReference>
<dbReference type="EMBL" id="BRXZ01000551">
    <property type="protein sequence ID" value="GMH46979.1"/>
    <property type="molecule type" value="Genomic_DNA"/>
</dbReference>
<keyword evidence="2" id="KW-1185">Reference proteome</keyword>
<gene>
    <name evidence="1" type="ORF">TrRE_jg8102</name>
</gene>
<dbReference type="AlphaFoldDB" id="A0A9W6Z465"/>
<dbReference type="OrthoDB" id="79452at2759"/>
<accession>A0A9W6Z465</accession>
<organism evidence="1 2">
    <name type="scientific">Triparma retinervis</name>
    <dbReference type="NCBI Taxonomy" id="2557542"/>
    <lineage>
        <taxon>Eukaryota</taxon>
        <taxon>Sar</taxon>
        <taxon>Stramenopiles</taxon>
        <taxon>Ochrophyta</taxon>
        <taxon>Bolidophyceae</taxon>
        <taxon>Parmales</taxon>
        <taxon>Triparmaceae</taxon>
        <taxon>Triparma</taxon>
    </lineage>
</organism>
<reference evidence="1" key="1">
    <citation type="submission" date="2022-07" db="EMBL/GenBank/DDBJ databases">
        <title>Genome analysis of Parmales, a sister group of diatoms, reveals the evolutionary specialization of diatoms from phago-mixotrophs to photoautotrophs.</title>
        <authorList>
            <person name="Ban H."/>
            <person name="Sato S."/>
            <person name="Yoshikawa S."/>
            <person name="Kazumasa Y."/>
            <person name="Nakamura Y."/>
            <person name="Ichinomiya M."/>
            <person name="Saitoh K."/>
            <person name="Sato N."/>
            <person name="Blanc-Mathieu R."/>
            <person name="Endo H."/>
            <person name="Kuwata A."/>
            <person name="Ogata H."/>
        </authorList>
    </citation>
    <scope>NUCLEOTIDE SEQUENCE</scope>
</reference>
<comment type="caution">
    <text evidence="1">The sequence shown here is derived from an EMBL/GenBank/DDBJ whole genome shotgun (WGS) entry which is preliminary data.</text>
</comment>
<proteinExistence type="predicted"/>
<name>A0A9W6Z465_9STRA</name>
<evidence type="ECO:0000313" key="1">
    <source>
        <dbReference type="EMBL" id="GMH46979.1"/>
    </source>
</evidence>
<protein>
    <submittedName>
        <fullName evidence="1">Uncharacterized protein</fullName>
    </submittedName>
</protein>
<evidence type="ECO:0000313" key="2">
    <source>
        <dbReference type="Proteomes" id="UP001165082"/>
    </source>
</evidence>